<dbReference type="InterPro" id="IPR013971">
    <property type="entry name" value="HalX_domain"/>
</dbReference>
<dbReference type="EMBL" id="JBHRWN010000002">
    <property type="protein sequence ID" value="MFC3477489.1"/>
    <property type="molecule type" value="Genomic_DNA"/>
</dbReference>
<evidence type="ECO:0000259" key="4">
    <source>
        <dbReference type="PROSITE" id="PS50110"/>
    </source>
</evidence>
<comment type="caution">
    <text evidence="5">The sequence shown here is derived from an EMBL/GenBank/DDBJ whole genome shotgun (WGS) entry which is preliminary data.</text>
</comment>
<feature type="region of interest" description="Disordered" evidence="3">
    <location>
        <begin position="169"/>
        <end position="188"/>
    </location>
</feature>
<proteinExistence type="predicted"/>
<dbReference type="GeneID" id="69116581"/>
<organism evidence="5 6">
    <name type="scientific">Halobacterium litoreum</name>
    <dbReference type="NCBI Taxonomy" id="2039234"/>
    <lineage>
        <taxon>Archaea</taxon>
        <taxon>Methanobacteriati</taxon>
        <taxon>Methanobacteriota</taxon>
        <taxon>Stenosarchaea group</taxon>
        <taxon>Halobacteria</taxon>
        <taxon>Halobacteriales</taxon>
        <taxon>Halobacteriaceae</taxon>
        <taxon>Halobacterium</taxon>
    </lineage>
</organism>
<dbReference type="Pfam" id="PF00072">
    <property type="entry name" value="Response_reg"/>
    <property type="match status" value="1"/>
</dbReference>
<dbReference type="PROSITE" id="PS50110">
    <property type="entry name" value="RESPONSE_REGULATORY"/>
    <property type="match status" value="1"/>
</dbReference>
<dbReference type="AlphaFoldDB" id="A0ABD5NEZ2"/>
<dbReference type="InterPro" id="IPR001789">
    <property type="entry name" value="Sig_transdc_resp-reg_receiver"/>
</dbReference>
<dbReference type="Gene3D" id="3.40.50.2300">
    <property type="match status" value="1"/>
</dbReference>
<accession>A0ABD5NEZ2</accession>
<dbReference type="Proteomes" id="UP001595660">
    <property type="component" value="Unassembled WGS sequence"/>
</dbReference>
<dbReference type="SMART" id="SM00448">
    <property type="entry name" value="REC"/>
    <property type="match status" value="1"/>
</dbReference>
<sequence length="188" mass="21755">MDTTTPDGDDRPVVLAVDDEKRVVQAFSLWLEDYDVRTATGGEDALDAIDDDVDVVLLDRHMPHMSGDEVLEEIRERGYDCRVAMVTGVDPDFDIVDMPFEEYVQKPVDQAELTELIDRLADLERYDERIDDLYSVVQKRVTLEAELPESELEDSDRYQRLLERERELEAETDDVIESMDDDGFEQLF</sequence>
<dbReference type="RefSeq" id="WP_232571385.1">
    <property type="nucleotide sequence ID" value="NZ_CP089466.1"/>
</dbReference>
<feature type="compositionally biased region" description="Acidic residues" evidence="3">
    <location>
        <begin position="170"/>
        <end position="188"/>
    </location>
</feature>
<dbReference type="InterPro" id="IPR011006">
    <property type="entry name" value="CheY-like_superfamily"/>
</dbReference>
<gene>
    <name evidence="5" type="ORF">ACFOKC_07105</name>
</gene>
<evidence type="ECO:0000256" key="3">
    <source>
        <dbReference type="SAM" id="MobiDB-lite"/>
    </source>
</evidence>
<feature type="domain" description="Response regulatory" evidence="4">
    <location>
        <begin position="13"/>
        <end position="121"/>
    </location>
</feature>
<dbReference type="PANTHER" id="PTHR44591">
    <property type="entry name" value="STRESS RESPONSE REGULATOR PROTEIN 1"/>
    <property type="match status" value="1"/>
</dbReference>
<keyword evidence="1 2" id="KW-0597">Phosphoprotein</keyword>
<dbReference type="InterPro" id="IPR050595">
    <property type="entry name" value="Bact_response_regulator"/>
</dbReference>
<dbReference type="Pfam" id="PF08663">
    <property type="entry name" value="HalX"/>
    <property type="match status" value="1"/>
</dbReference>
<name>A0ABD5NEZ2_9EURY</name>
<protein>
    <submittedName>
        <fullName evidence="5">Response regulator</fullName>
    </submittedName>
</protein>
<evidence type="ECO:0000256" key="2">
    <source>
        <dbReference type="PROSITE-ProRule" id="PRU00169"/>
    </source>
</evidence>
<evidence type="ECO:0000313" key="6">
    <source>
        <dbReference type="Proteomes" id="UP001595660"/>
    </source>
</evidence>
<feature type="modified residue" description="4-aspartylphosphate" evidence="2">
    <location>
        <position position="59"/>
    </location>
</feature>
<evidence type="ECO:0000256" key="1">
    <source>
        <dbReference type="ARBA" id="ARBA00022553"/>
    </source>
</evidence>
<reference evidence="5 6" key="1">
    <citation type="journal article" date="2019" name="Int. J. Syst. Evol. Microbiol.">
        <title>The Global Catalogue of Microorganisms (GCM) 10K type strain sequencing project: providing services to taxonomists for standard genome sequencing and annotation.</title>
        <authorList>
            <consortium name="The Broad Institute Genomics Platform"/>
            <consortium name="The Broad Institute Genome Sequencing Center for Infectious Disease"/>
            <person name="Wu L."/>
            <person name="Ma J."/>
        </authorList>
    </citation>
    <scope>NUCLEOTIDE SEQUENCE [LARGE SCALE GENOMIC DNA]</scope>
    <source>
        <strain evidence="5 6">CGMCC 1.12562</strain>
    </source>
</reference>
<evidence type="ECO:0000313" key="5">
    <source>
        <dbReference type="EMBL" id="MFC3477489.1"/>
    </source>
</evidence>
<keyword evidence="6" id="KW-1185">Reference proteome</keyword>
<dbReference type="SUPFAM" id="SSF52172">
    <property type="entry name" value="CheY-like"/>
    <property type="match status" value="1"/>
</dbReference>
<dbReference type="PANTHER" id="PTHR44591:SF3">
    <property type="entry name" value="RESPONSE REGULATORY DOMAIN-CONTAINING PROTEIN"/>
    <property type="match status" value="1"/>
</dbReference>